<dbReference type="EMBL" id="VAFL01000013">
    <property type="protein sequence ID" value="TKW65388.1"/>
    <property type="molecule type" value="Genomic_DNA"/>
</dbReference>
<comment type="caution">
    <text evidence="2">The sequence shown here is derived from an EMBL/GenBank/DDBJ whole genome shotgun (WGS) entry which is preliminary data.</text>
</comment>
<evidence type="ECO:0000313" key="2">
    <source>
        <dbReference type="EMBL" id="TKW65388.1"/>
    </source>
</evidence>
<sequence length="70" mass="7704">MTNRPLVFLTGLALGFALKAMCEPRRRPAPAGSRISAAGRREMKDPPRNWDIVDEQGDESFPASDSPANY</sequence>
<evidence type="ECO:0000256" key="1">
    <source>
        <dbReference type="SAM" id="MobiDB-lite"/>
    </source>
</evidence>
<accession>A0A533I6S4</accession>
<reference evidence="2 3" key="1">
    <citation type="journal article" date="2017" name="Nat. Commun.">
        <title>In situ click chemistry generation of cyclooxygenase-2 inhibitors.</title>
        <authorList>
            <person name="Bhardwaj A."/>
            <person name="Kaur J."/>
            <person name="Wuest M."/>
            <person name="Wuest F."/>
        </authorList>
    </citation>
    <scope>NUCLEOTIDE SEQUENCE [LARGE SCALE GENOMIC DNA]</scope>
    <source>
        <strain evidence="2">S2_012_000_R3_94</strain>
    </source>
</reference>
<proteinExistence type="predicted"/>
<name>A0A533I6S4_PARDE</name>
<protein>
    <submittedName>
        <fullName evidence="2">Uncharacterized protein</fullName>
    </submittedName>
</protein>
<organism evidence="2 3">
    <name type="scientific">Paracoccus denitrificans</name>
    <dbReference type="NCBI Taxonomy" id="266"/>
    <lineage>
        <taxon>Bacteria</taxon>
        <taxon>Pseudomonadati</taxon>
        <taxon>Pseudomonadota</taxon>
        <taxon>Alphaproteobacteria</taxon>
        <taxon>Rhodobacterales</taxon>
        <taxon>Paracoccaceae</taxon>
        <taxon>Paracoccus</taxon>
    </lineage>
</organism>
<dbReference type="Proteomes" id="UP000315344">
    <property type="component" value="Unassembled WGS sequence"/>
</dbReference>
<gene>
    <name evidence="2" type="ORF">DI616_14530</name>
</gene>
<dbReference type="AlphaFoldDB" id="A0A533I6S4"/>
<feature type="region of interest" description="Disordered" evidence="1">
    <location>
        <begin position="25"/>
        <end position="70"/>
    </location>
</feature>
<evidence type="ECO:0000313" key="3">
    <source>
        <dbReference type="Proteomes" id="UP000315344"/>
    </source>
</evidence>
<feature type="compositionally biased region" description="Basic and acidic residues" evidence="1">
    <location>
        <begin position="39"/>
        <end position="48"/>
    </location>
</feature>